<dbReference type="AlphaFoldDB" id="A0A921G279"/>
<dbReference type="EMBL" id="DYWT01000306">
    <property type="protein sequence ID" value="HJF34143.1"/>
    <property type="molecule type" value="Genomic_DNA"/>
</dbReference>
<evidence type="ECO:0000313" key="2">
    <source>
        <dbReference type="Proteomes" id="UP000698173"/>
    </source>
</evidence>
<comment type="caution">
    <text evidence="1">The sequence shown here is derived from an EMBL/GenBank/DDBJ whole genome shotgun (WGS) entry which is preliminary data.</text>
</comment>
<organism evidence="1 2">
    <name type="scientific">Sporosarcina psychrophila</name>
    <name type="common">Bacillus psychrophilus</name>
    <dbReference type="NCBI Taxonomy" id="1476"/>
    <lineage>
        <taxon>Bacteria</taxon>
        <taxon>Bacillati</taxon>
        <taxon>Bacillota</taxon>
        <taxon>Bacilli</taxon>
        <taxon>Bacillales</taxon>
        <taxon>Caryophanaceae</taxon>
        <taxon>Sporosarcina</taxon>
    </lineage>
</organism>
<reference evidence="1" key="2">
    <citation type="submission" date="2021-09" db="EMBL/GenBank/DDBJ databases">
        <authorList>
            <person name="Gilroy R."/>
        </authorList>
    </citation>
    <scope>NUCLEOTIDE SEQUENCE</scope>
    <source>
        <strain evidence="1">CHK171-7178</strain>
    </source>
</reference>
<dbReference type="Proteomes" id="UP000698173">
    <property type="component" value="Unassembled WGS sequence"/>
</dbReference>
<sequence length="112" mass="12811">MKLAASVKELIEFSDGIFTEENPVIIYVSQGGRVPDETVLLDEDTASANKLQILTVLIHSEKESIYYEYPFNEVVEMEEINHQLEVLFERFSKEVIDAKTMARKVNGVKWAT</sequence>
<reference evidence="1" key="1">
    <citation type="journal article" date="2021" name="PeerJ">
        <title>Extensive microbial diversity within the chicken gut microbiome revealed by metagenomics and culture.</title>
        <authorList>
            <person name="Gilroy R."/>
            <person name="Ravi A."/>
            <person name="Getino M."/>
            <person name="Pursley I."/>
            <person name="Horton D.L."/>
            <person name="Alikhan N.F."/>
            <person name="Baker D."/>
            <person name="Gharbi K."/>
            <person name="Hall N."/>
            <person name="Watson M."/>
            <person name="Adriaenssens E.M."/>
            <person name="Foster-Nyarko E."/>
            <person name="Jarju S."/>
            <person name="Secka A."/>
            <person name="Antonio M."/>
            <person name="Oren A."/>
            <person name="Chaudhuri R.R."/>
            <person name="La Ragione R."/>
            <person name="Hildebrand F."/>
            <person name="Pallen M.J."/>
        </authorList>
    </citation>
    <scope>NUCLEOTIDE SEQUENCE</scope>
    <source>
        <strain evidence="1">CHK171-7178</strain>
    </source>
</reference>
<accession>A0A921G279</accession>
<proteinExistence type="predicted"/>
<name>A0A921G279_SPOPS</name>
<evidence type="ECO:0000313" key="1">
    <source>
        <dbReference type="EMBL" id="HJF34143.1"/>
    </source>
</evidence>
<protein>
    <submittedName>
        <fullName evidence="1">Uncharacterized protein</fullName>
    </submittedName>
</protein>
<gene>
    <name evidence="1" type="ORF">K8V56_20465</name>
</gene>